<sequence>MMACAVPISFYGFLSKPRSFVQETCSREFTGGRILTPVTTNRGICAVNRSCIHVMILARNICEPISHHFSVSSSALVIISGFWVGPDIEDGWGFVEAVVNRI</sequence>
<dbReference type="Proteomes" id="UP001630127">
    <property type="component" value="Unassembled WGS sequence"/>
</dbReference>
<evidence type="ECO:0000313" key="1">
    <source>
        <dbReference type="EMBL" id="KAL3516077.1"/>
    </source>
</evidence>
<accession>A0ABD2ZD92</accession>
<keyword evidence="2" id="KW-1185">Reference proteome</keyword>
<gene>
    <name evidence="1" type="ORF">ACH5RR_022979</name>
</gene>
<evidence type="ECO:0000313" key="2">
    <source>
        <dbReference type="Proteomes" id="UP001630127"/>
    </source>
</evidence>
<comment type="caution">
    <text evidence="1">The sequence shown here is derived from an EMBL/GenBank/DDBJ whole genome shotgun (WGS) entry which is preliminary data.</text>
</comment>
<reference evidence="1 2" key="1">
    <citation type="submission" date="2024-11" db="EMBL/GenBank/DDBJ databases">
        <title>A near-complete genome assembly of Cinchona calisaya.</title>
        <authorList>
            <person name="Lian D.C."/>
            <person name="Zhao X.W."/>
            <person name="Wei L."/>
        </authorList>
    </citation>
    <scope>NUCLEOTIDE SEQUENCE [LARGE SCALE GENOMIC DNA]</scope>
    <source>
        <tissue evidence="1">Nenye</tissue>
    </source>
</reference>
<protein>
    <submittedName>
        <fullName evidence="1">Uncharacterized protein</fullName>
    </submittedName>
</protein>
<name>A0ABD2ZD92_9GENT</name>
<proteinExistence type="predicted"/>
<dbReference type="AlphaFoldDB" id="A0ABD2ZD92"/>
<dbReference type="EMBL" id="JBJUIK010000010">
    <property type="protein sequence ID" value="KAL3516077.1"/>
    <property type="molecule type" value="Genomic_DNA"/>
</dbReference>
<organism evidence="1 2">
    <name type="scientific">Cinchona calisaya</name>
    <dbReference type="NCBI Taxonomy" id="153742"/>
    <lineage>
        <taxon>Eukaryota</taxon>
        <taxon>Viridiplantae</taxon>
        <taxon>Streptophyta</taxon>
        <taxon>Embryophyta</taxon>
        <taxon>Tracheophyta</taxon>
        <taxon>Spermatophyta</taxon>
        <taxon>Magnoliopsida</taxon>
        <taxon>eudicotyledons</taxon>
        <taxon>Gunneridae</taxon>
        <taxon>Pentapetalae</taxon>
        <taxon>asterids</taxon>
        <taxon>lamiids</taxon>
        <taxon>Gentianales</taxon>
        <taxon>Rubiaceae</taxon>
        <taxon>Cinchonoideae</taxon>
        <taxon>Cinchoneae</taxon>
        <taxon>Cinchona</taxon>
    </lineage>
</organism>